<keyword evidence="6 7" id="KW-0961">Cell wall biogenesis/degradation</keyword>
<evidence type="ECO:0000259" key="8">
    <source>
        <dbReference type="PROSITE" id="PS52029"/>
    </source>
</evidence>
<evidence type="ECO:0000256" key="5">
    <source>
        <dbReference type="ARBA" id="ARBA00022984"/>
    </source>
</evidence>
<evidence type="ECO:0000313" key="10">
    <source>
        <dbReference type="Proteomes" id="UP000077177"/>
    </source>
</evidence>
<reference evidence="10" key="1">
    <citation type="submission" date="2015-01" db="EMBL/GenBank/DDBJ databases">
        <title>Flavisolibacter sp./LCS9/ whole genome sequencing.</title>
        <authorList>
            <person name="Kim M.K."/>
            <person name="Srinivasan S."/>
            <person name="Lee J.-J."/>
        </authorList>
    </citation>
    <scope>NUCLEOTIDE SEQUENCE [LARGE SCALE GENOMIC DNA]</scope>
    <source>
        <strain evidence="10">LCS9</strain>
    </source>
</reference>
<organism evidence="9 10">
    <name type="scientific">Flavisolibacter tropicus</name>
    <dbReference type="NCBI Taxonomy" id="1492898"/>
    <lineage>
        <taxon>Bacteria</taxon>
        <taxon>Pseudomonadati</taxon>
        <taxon>Bacteroidota</taxon>
        <taxon>Chitinophagia</taxon>
        <taxon>Chitinophagales</taxon>
        <taxon>Chitinophagaceae</taxon>
        <taxon>Flavisolibacter</taxon>
    </lineage>
</organism>
<protein>
    <recommendedName>
        <fullName evidence="8">L,D-TPase catalytic domain-containing protein</fullName>
    </recommendedName>
</protein>
<dbReference type="InterPro" id="IPR038063">
    <property type="entry name" value="Transpep_catalytic_dom"/>
</dbReference>
<evidence type="ECO:0000256" key="3">
    <source>
        <dbReference type="ARBA" id="ARBA00022679"/>
    </source>
</evidence>
<dbReference type="GO" id="GO:0008360">
    <property type="term" value="P:regulation of cell shape"/>
    <property type="evidence" value="ECO:0007669"/>
    <property type="project" value="UniProtKB-UniRule"/>
</dbReference>
<dbReference type="InterPro" id="IPR036366">
    <property type="entry name" value="PGBDSf"/>
</dbReference>
<dbReference type="Gene3D" id="2.40.440.10">
    <property type="entry name" value="L,D-transpeptidase catalytic domain-like"/>
    <property type="match status" value="1"/>
</dbReference>
<dbReference type="OrthoDB" id="9778545at2"/>
<dbReference type="EMBL" id="CP011390">
    <property type="protein sequence ID" value="ANE49789.1"/>
    <property type="molecule type" value="Genomic_DNA"/>
</dbReference>
<feature type="active site" description="Nucleophile" evidence="7">
    <location>
        <position position="460"/>
    </location>
</feature>
<dbReference type="InterPro" id="IPR052905">
    <property type="entry name" value="LD-transpeptidase_YkuD-like"/>
</dbReference>
<dbReference type="GO" id="GO:0009252">
    <property type="term" value="P:peptidoglycan biosynthetic process"/>
    <property type="evidence" value="ECO:0007669"/>
    <property type="project" value="UniProtKB-UniPathway"/>
</dbReference>
<dbReference type="PROSITE" id="PS52029">
    <property type="entry name" value="LD_TPASE"/>
    <property type="match status" value="1"/>
</dbReference>
<dbReference type="Pfam" id="PF03734">
    <property type="entry name" value="YkuD"/>
    <property type="match status" value="1"/>
</dbReference>
<dbReference type="Pfam" id="PF20142">
    <property type="entry name" value="Scaffold"/>
    <property type="match status" value="1"/>
</dbReference>
<dbReference type="SUPFAM" id="SSF141523">
    <property type="entry name" value="L,D-transpeptidase catalytic domain-like"/>
    <property type="match status" value="1"/>
</dbReference>
<dbReference type="STRING" id="1492898.SY85_04055"/>
<proteinExistence type="inferred from homology"/>
<dbReference type="PANTHER" id="PTHR41533">
    <property type="entry name" value="L,D-TRANSPEPTIDASE HI_1667-RELATED"/>
    <property type="match status" value="1"/>
</dbReference>
<evidence type="ECO:0000256" key="2">
    <source>
        <dbReference type="ARBA" id="ARBA00005992"/>
    </source>
</evidence>
<dbReference type="SUPFAM" id="SSF47090">
    <property type="entry name" value="PGBD-like"/>
    <property type="match status" value="1"/>
</dbReference>
<evidence type="ECO:0000256" key="6">
    <source>
        <dbReference type="ARBA" id="ARBA00023316"/>
    </source>
</evidence>
<keyword evidence="10" id="KW-1185">Reference proteome</keyword>
<dbReference type="GO" id="GO:0016740">
    <property type="term" value="F:transferase activity"/>
    <property type="evidence" value="ECO:0007669"/>
    <property type="project" value="UniProtKB-KW"/>
</dbReference>
<dbReference type="UniPathway" id="UPA00219"/>
<dbReference type="Proteomes" id="UP000077177">
    <property type="component" value="Chromosome"/>
</dbReference>
<sequence>MKKILSAVAIVTITMASCDNMSGYFKSESSHNALDSTNSQMATVVSRDLSISPTNAYSDLFLDSAAMEQYIQQQKVSDTLARDLRNFYNTRNYQYAWFNTQGITEQGRNFWSLYESTIDDKHYKPDSLLDKRLDTLLAEDTLLIATTDSNYIKTELAITKEFIQYAKVNGNADWNHLVPIKKVDALQLADSLSNKIDTVQFANNRSYMLMREQLKHYSAIAKQGGWKPLTLDAKTIKKGTSSPGISNLKKRLLTSGDYSANDTTALFNDSLEVAIKSLQERYGYKPTGIITDTLITALNTPVEQRIQQLLINMNRMAWMPVPQRNQVIEVNIPSYMLYVYENNAKAFDMEVVVGKEGTNTMMFTGNLDQIVFNPSWNIPQSIVEAEILPAMQKDPNYLKKNNMEIINKNDSIPQIRQLPGKDNPLGKAKFLFPNSYEIYFHDSPSKSLFDKDKRAFSHGCIRLADANKMAQYLLKGQADWTPEKILQAMNSNKEQTVKLQKPVPVVINYYTAWVDDSGRLNFREDIYKHDMTTASRMFTNNTSSNLTPTTDTTKRV</sequence>
<dbReference type="RefSeq" id="WP_066401927.1">
    <property type="nucleotide sequence ID" value="NZ_CP011390.1"/>
</dbReference>
<dbReference type="PANTHER" id="PTHR41533:SF2">
    <property type="entry name" value="BLR7131 PROTEIN"/>
    <property type="match status" value="1"/>
</dbReference>
<dbReference type="InterPro" id="IPR002477">
    <property type="entry name" value="Peptidoglycan-bd-like"/>
</dbReference>
<dbReference type="GO" id="GO:0004180">
    <property type="term" value="F:carboxypeptidase activity"/>
    <property type="evidence" value="ECO:0007669"/>
    <property type="project" value="UniProtKB-ARBA"/>
</dbReference>
<dbReference type="GO" id="GO:0071555">
    <property type="term" value="P:cell wall organization"/>
    <property type="evidence" value="ECO:0007669"/>
    <property type="project" value="UniProtKB-UniRule"/>
</dbReference>
<dbReference type="KEGG" id="fla:SY85_04055"/>
<dbReference type="CDD" id="cd16913">
    <property type="entry name" value="YkuD_like"/>
    <property type="match status" value="1"/>
</dbReference>
<reference evidence="9 10" key="2">
    <citation type="journal article" date="2016" name="Int. J. Syst. Evol. Microbiol.">
        <title>Flavisolibacter tropicus sp. nov., isolated from tropical soil.</title>
        <authorList>
            <person name="Lee J.J."/>
            <person name="Kang M.S."/>
            <person name="Kim G.S."/>
            <person name="Lee C.S."/>
            <person name="Lim S."/>
            <person name="Lee J."/>
            <person name="Roh S.H."/>
            <person name="Kang H."/>
            <person name="Ha J.M."/>
            <person name="Bae S."/>
            <person name="Jung H.Y."/>
            <person name="Kim M.K."/>
        </authorList>
    </citation>
    <scope>NUCLEOTIDE SEQUENCE [LARGE SCALE GENOMIC DNA]</scope>
    <source>
        <strain evidence="9 10">LCS9</strain>
    </source>
</reference>
<dbReference type="Pfam" id="PF01471">
    <property type="entry name" value="PG_binding_1"/>
    <property type="match status" value="1"/>
</dbReference>
<comment type="similarity">
    <text evidence="2">Belongs to the YkuD family.</text>
</comment>
<dbReference type="InterPro" id="IPR045380">
    <property type="entry name" value="LD_TPept_scaffold_dom"/>
</dbReference>
<dbReference type="PROSITE" id="PS51257">
    <property type="entry name" value="PROKAR_LIPOPROTEIN"/>
    <property type="match status" value="1"/>
</dbReference>
<keyword evidence="4 7" id="KW-0133">Cell shape</keyword>
<gene>
    <name evidence="9" type="ORF">SY85_04055</name>
</gene>
<comment type="pathway">
    <text evidence="1 7">Cell wall biogenesis; peptidoglycan biosynthesis.</text>
</comment>
<evidence type="ECO:0000256" key="1">
    <source>
        <dbReference type="ARBA" id="ARBA00004752"/>
    </source>
</evidence>
<keyword evidence="5 7" id="KW-0573">Peptidoglycan synthesis</keyword>
<dbReference type="InterPro" id="IPR005490">
    <property type="entry name" value="LD_TPept_cat_dom"/>
</dbReference>
<dbReference type="Gene3D" id="1.10.101.10">
    <property type="entry name" value="PGBD-like superfamily/PGBD"/>
    <property type="match status" value="1"/>
</dbReference>
<keyword evidence="3" id="KW-0808">Transferase</keyword>
<feature type="domain" description="L,D-TPase catalytic" evidence="8">
    <location>
        <begin position="326"/>
        <end position="486"/>
    </location>
</feature>
<name>A0A172TRT1_9BACT</name>
<evidence type="ECO:0000256" key="7">
    <source>
        <dbReference type="PROSITE-ProRule" id="PRU01373"/>
    </source>
</evidence>
<evidence type="ECO:0000256" key="4">
    <source>
        <dbReference type="ARBA" id="ARBA00022960"/>
    </source>
</evidence>
<evidence type="ECO:0000313" key="9">
    <source>
        <dbReference type="EMBL" id="ANE49789.1"/>
    </source>
</evidence>
<dbReference type="AlphaFoldDB" id="A0A172TRT1"/>
<feature type="active site" description="Proton donor/acceptor" evidence="7">
    <location>
        <position position="441"/>
    </location>
</feature>
<dbReference type="InterPro" id="IPR036365">
    <property type="entry name" value="PGBD-like_sf"/>
</dbReference>
<accession>A0A172TRT1</accession>